<proteinExistence type="predicted"/>
<gene>
    <name evidence="1" type="ORF">slyngel_30</name>
</gene>
<dbReference type="EMBL" id="MT074433">
    <property type="protein sequence ID" value="QIN98173.1"/>
    <property type="molecule type" value="Genomic_DNA"/>
</dbReference>
<accession>A0A6G8R9S5</accession>
<keyword evidence="2" id="KW-1185">Reference proteome</keyword>
<organism evidence="1 2">
    <name type="scientific">Salmonella phage slyngel</name>
    <dbReference type="NCBI Taxonomy" id="2713321"/>
    <lineage>
        <taxon>Viruses</taxon>
        <taxon>Duplodnaviria</taxon>
        <taxon>Heunggongvirae</taxon>
        <taxon>Uroviricota</taxon>
        <taxon>Caudoviricetes</taxon>
        <taxon>Drexlerviridae</taxon>
        <taxon>Tempevirinae</taxon>
        <taxon>Hanrivervirus</taxon>
        <taxon>Hanrivervirus slyngel</taxon>
    </lineage>
</organism>
<protein>
    <submittedName>
        <fullName evidence="1">Putative membrane associated protein</fullName>
    </submittedName>
</protein>
<dbReference type="Proteomes" id="UP000503185">
    <property type="component" value="Segment"/>
</dbReference>
<evidence type="ECO:0000313" key="1">
    <source>
        <dbReference type="EMBL" id="QIN98173.1"/>
    </source>
</evidence>
<reference evidence="2" key="1">
    <citation type="submission" date="2020-02" db="EMBL/GenBank/DDBJ databases">
        <authorList>
            <person name="Olsen N.S."/>
            <person name="Forero-Junco L."/>
            <person name="Kot W."/>
            <person name="Hansen L.H."/>
        </authorList>
    </citation>
    <scope>NUCLEOTIDE SEQUENCE [LARGE SCALE GENOMIC DNA]</scope>
</reference>
<sequence length="223" mass="23345">MSYGALLNLNNGNPFVTPNSTPFVLYKKVNVSSSANGVFQSASTNIQISSSYPAIAFLKTTYTAQPTTVGSRRNGDSIVVSSSNPFGQSHTLTAYVFARFPQPLPKYGMAIWDEGGTCILTNESKVLTDLVTIGTPGVNGGINIDETLSGSYAVSPGILGSTLIRFFVQGQPQVISITAYTGARFNGSTTRISAASGNNATGSVVGYTNNGNAITAIKTDIYD</sequence>
<evidence type="ECO:0000313" key="2">
    <source>
        <dbReference type="Proteomes" id="UP000503185"/>
    </source>
</evidence>
<name>A0A6G8R9S5_9CAUD</name>